<evidence type="ECO:0000313" key="2">
    <source>
        <dbReference type="EMBL" id="NDJ17697.1"/>
    </source>
</evidence>
<keyword evidence="1" id="KW-0812">Transmembrane</keyword>
<dbReference type="Pfam" id="PF12836">
    <property type="entry name" value="HHH_3"/>
    <property type="match status" value="1"/>
</dbReference>
<dbReference type="InterPro" id="IPR010994">
    <property type="entry name" value="RuvA_2-like"/>
</dbReference>
<keyword evidence="3" id="KW-1185">Reference proteome</keyword>
<dbReference type="Gene3D" id="2.160.20.80">
    <property type="entry name" value="E3 ubiquitin-protein ligase SopA"/>
    <property type="match status" value="1"/>
</dbReference>
<organism evidence="2 3">
    <name type="scientific">Myxacorys almedinensis A</name>
    <dbReference type="NCBI Taxonomy" id="2690445"/>
    <lineage>
        <taxon>Bacteria</taxon>
        <taxon>Bacillati</taxon>
        <taxon>Cyanobacteriota</taxon>
        <taxon>Cyanophyceae</taxon>
        <taxon>Leptolyngbyales</taxon>
        <taxon>Leptolyngbyaceae</taxon>
        <taxon>Myxacorys</taxon>
        <taxon>Myxacorys almedinensis</taxon>
    </lineage>
</organism>
<dbReference type="AlphaFoldDB" id="A0A8J7YZY2"/>
<dbReference type="Pfam" id="PF13576">
    <property type="entry name" value="Pentapeptide_3"/>
    <property type="match status" value="2"/>
</dbReference>
<evidence type="ECO:0000313" key="3">
    <source>
        <dbReference type="Proteomes" id="UP000646053"/>
    </source>
</evidence>
<feature type="transmembrane region" description="Helical" evidence="1">
    <location>
        <begin position="593"/>
        <end position="615"/>
    </location>
</feature>
<dbReference type="RefSeq" id="WP_162423216.1">
    <property type="nucleotide sequence ID" value="NZ_WVIE01000010.1"/>
</dbReference>
<feature type="transmembrane region" description="Helical" evidence="1">
    <location>
        <begin position="698"/>
        <end position="721"/>
    </location>
</feature>
<dbReference type="EMBL" id="WVIE01000010">
    <property type="protein sequence ID" value="NDJ17697.1"/>
    <property type="molecule type" value="Genomic_DNA"/>
</dbReference>
<keyword evidence="1" id="KW-0472">Membrane</keyword>
<dbReference type="SUPFAM" id="SSF47781">
    <property type="entry name" value="RuvA domain 2-like"/>
    <property type="match status" value="1"/>
</dbReference>
<name>A0A8J7YZY2_9CYAN</name>
<feature type="transmembrane region" description="Helical" evidence="1">
    <location>
        <begin position="568"/>
        <end position="586"/>
    </location>
</feature>
<keyword evidence="1" id="KW-1133">Transmembrane helix</keyword>
<sequence length="735" mass="83517">MQSKVLACLLSVAIAVLTFGVALPAIAANSALLAISPRDLTPLTLDLLQERLRSPIASEGNRLLDLRRMDIDLRPENAAFREQFYSLLQAHLQRPGAPMGLDLSYSQIQGDLSISKLGLRVPFYDGEALSPIFTPTEQAQLKRDRRRLYRLSTLSQSLLITPTKDTTLTAPLQITVFRGLLKLAQTRATGAADFSNTFFLNRVEAQGTQFPAGANLTQVRFSLPVSFASANFGRGVQFRSSIFFGKADFNQVQFQGEVNFQGSEFQATANFNQAVFDQPANFSRVQWQGNADFAQTHWRDQVQFSKGKFSQSLFLTDATFEQAALFREAQFERPVNLRGATILDRADFSYCTFGAAAYLNVPGLRFDSDKVKILGDPGQIGQVISVPTLTGNENLLRELVRNFRRLEQIGDANQVDYLRQRLRSRLVLQQIIGTNLNSASAERLQRIGFSEKQADALLLRRRQQPFRNRTELLTLDEIGIATYINVRDRIITTAPLPPLLDLLYRLSRAITWLGLSLLLVLSRDGTSFWLIFGVGLVTVAYFSILFWVSDRWRRRYPTPILPTPEETLWVMALATGLAALGLTAIVQTADRPAITLLSWAIVAVPIPLLLLVLLYRQGRYHPLIDTSYFMEEGTLRQLRILIGRLPTIPRYPLFRERYLPIPWQKRWNWLNYFDFSFNNFLRFGFNDLRMRDEHLPGLIATLVWYQWTLGTLYIALLLWTLSRTIPGLNLLIYFK</sequence>
<dbReference type="Proteomes" id="UP000646053">
    <property type="component" value="Unassembled WGS sequence"/>
</dbReference>
<protein>
    <submittedName>
        <fullName evidence="2">Pentapeptide repeat-containing protein</fullName>
    </submittedName>
</protein>
<dbReference type="InterPro" id="IPR001646">
    <property type="entry name" value="5peptide_repeat"/>
</dbReference>
<gene>
    <name evidence="2" type="ORF">GS601_10410</name>
</gene>
<feature type="transmembrane region" description="Helical" evidence="1">
    <location>
        <begin position="528"/>
        <end position="548"/>
    </location>
</feature>
<evidence type="ECO:0000256" key="1">
    <source>
        <dbReference type="SAM" id="Phobius"/>
    </source>
</evidence>
<accession>A0A8J7YZY2</accession>
<reference evidence="2" key="1">
    <citation type="submission" date="2019-12" db="EMBL/GenBank/DDBJ databases">
        <title>High-Quality draft genome sequences of three cyanobacteria isolated from the limestone walls of the Old Cathedral of Coimbra.</title>
        <authorList>
            <person name="Tiago I."/>
            <person name="Soares F."/>
            <person name="Portugal A."/>
        </authorList>
    </citation>
    <scope>NUCLEOTIDE SEQUENCE</scope>
    <source>
        <strain evidence="2">A</strain>
    </source>
</reference>
<comment type="caution">
    <text evidence="2">The sequence shown here is derived from an EMBL/GenBank/DDBJ whole genome shotgun (WGS) entry which is preliminary data.</text>
</comment>
<proteinExistence type="predicted"/>